<organism evidence="1 2">
    <name type="scientific">Acaulospora colombiana</name>
    <dbReference type="NCBI Taxonomy" id="27376"/>
    <lineage>
        <taxon>Eukaryota</taxon>
        <taxon>Fungi</taxon>
        <taxon>Fungi incertae sedis</taxon>
        <taxon>Mucoromycota</taxon>
        <taxon>Glomeromycotina</taxon>
        <taxon>Glomeromycetes</taxon>
        <taxon>Diversisporales</taxon>
        <taxon>Acaulosporaceae</taxon>
        <taxon>Acaulospora</taxon>
    </lineage>
</organism>
<protein>
    <submittedName>
        <fullName evidence="1">9323_t:CDS:1</fullName>
    </submittedName>
</protein>
<reference evidence="1" key="1">
    <citation type="submission" date="2021-06" db="EMBL/GenBank/DDBJ databases">
        <authorList>
            <person name="Kallberg Y."/>
            <person name="Tangrot J."/>
            <person name="Rosling A."/>
        </authorList>
    </citation>
    <scope>NUCLEOTIDE SEQUENCE</scope>
    <source>
        <strain evidence="1">CL356</strain>
    </source>
</reference>
<feature type="non-terminal residue" evidence="1">
    <location>
        <position position="1"/>
    </location>
</feature>
<gene>
    <name evidence="1" type="ORF">ACOLOM_LOCUS14097</name>
</gene>
<feature type="non-terminal residue" evidence="1">
    <location>
        <position position="131"/>
    </location>
</feature>
<name>A0ACA9R4I7_9GLOM</name>
<evidence type="ECO:0000313" key="1">
    <source>
        <dbReference type="EMBL" id="CAG8776131.1"/>
    </source>
</evidence>
<accession>A0ACA9R4I7</accession>
<evidence type="ECO:0000313" key="2">
    <source>
        <dbReference type="Proteomes" id="UP000789525"/>
    </source>
</evidence>
<dbReference type="EMBL" id="CAJVPT010068214">
    <property type="protein sequence ID" value="CAG8776131.1"/>
    <property type="molecule type" value="Genomic_DNA"/>
</dbReference>
<comment type="caution">
    <text evidence="1">The sequence shown here is derived from an EMBL/GenBank/DDBJ whole genome shotgun (WGS) entry which is preliminary data.</text>
</comment>
<dbReference type="Proteomes" id="UP000789525">
    <property type="component" value="Unassembled WGS sequence"/>
</dbReference>
<sequence>AHGFTPEQIDIFIRLFREGARCFDYFNIENLDSPQIKFSDKLMSMEIPNRIGPYSKAEKDALEHFGVAFVMVDPAIFQEIFASQMNFFFDQMLKNTSLLQIPQYFLQHSETISQSFAGILLRFLVDRLDKL</sequence>
<proteinExistence type="predicted"/>
<keyword evidence="2" id="KW-1185">Reference proteome</keyword>